<dbReference type="STRING" id="86416.Clopa_1211"/>
<dbReference type="EMBL" id="CP003261">
    <property type="protein sequence ID" value="AGK96201.1"/>
    <property type="molecule type" value="Genomic_DNA"/>
</dbReference>
<keyword evidence="2" id="KW-0808">Transferase</keyword>
<dbReference type="Pfam" id="PF00583">
    <property type="entry name" value="Acetyltransf_1"/>
    <property type="match status" value="1"/>
</dbReference>
<accession>R4K379</accession>
<name>R4K379_CLOPA</name>
<dbReference type="InterPro" id="IPR039143">
    <property type="entry name" value="GNPNAT1-like"/>
</dbReference>
<dbReference type="GO" id="GO:0004343">
    <property type="term" value="F:glucosamine 6-phosphate N-acetyltransferase activity"/>
    <property type="evidence" value="ECO:0007669"/>
    <property type="project" value="TreeGrafter"/>
</dbReference>
<dbReference type="PANTHER" id="PTHR13355">
    <property type="entry name" value="GLUCOSAMINE 6-PHOSPHATE N-ACETYLTRANSFERASE"/>
    <property type="match status" value="1"/>
</dbReference>
<evidence type="ECO:0000313" key="2">
    <source>
        <dbReference type="EMBL" id="AGK96201.1"/>
    </source>
</evidence>
<proteinExistence type="predicted"/>
<organism evidence="2 3">
    <name type="scientific">Clostridium pasteurianum BC1</name>
    <dbReference type="NCBI Taxonomy" id="86416"/>
    <lineage>
        <taxon>Bacteria</taxon>
        <taxon>Bacillati</taxon>
        <taxon>Bacillota</taxon>
        <taxon>Clostridia</taxon>
        <taxon>Eubacteriales</taxon>
        <taxon>Clostridiaceae</taxon>
        <taxon>Clostridium</taxon>
    </lineage>
</organism>
<reference evidence="2 3" key="1">
    <citation type="submission" date="2012-01" db="EMBL/GenBank/DDBJ databases">
        <title>Complete sequence of chromosome of Clostridium pasteurianum BC1.</title>
        <authorList>
            <consortium name="US DOE Joint Genome Institute"/>
            <person name="Lucas S."/>
            <person name="Han J."/>
            <person name="Lapidus A."/>
            <person name="Cheng J.-F."/>
            <person name="Goodwin L."/>
            <person name="Pitluck S."/>
            <person name="Peters L."/>
            <person name="Mikhailova N."/>
            <person name="Teshima H."/>
            <person name="Detter J.C."/>
            <person name="Han C."/>
            <person name="Tapia R."/>
            <person name="Land M."/>
            <person name="Hauser L."/>
            <person name="Kyrpides N."/>
            <person name="Ivanova N."/>
            <person name="Pagani I."/>
            <person name="Dunn J."/>
            <person name="Taghavi S."/>
            <person name="Francis A."/>
            <person name="van der Lelie D."/>
            <person name="Woyke T."/>
        </authorList>
    </citation>
    <scope>NUCLEOTIDE SEQUENCE [LARGE SCALE GENOMIC DNA]</scope>
    <source>
        <strain evidence="2 3">BC1</strain>
    </source>
</reference>
<dbReference type="AlphaFoldDB" id="R4K379"/>
<dbReference type="PANTHER" id="PTHR13355:SF11">
    <property type="entry name" value="GLUCOSAMINE 6-PHOSPHATE N-ACETYLTRANSFERASE"/>
    <property type="match status" value="1"/>
</dbReference>
<dbReference type="Proteomes" id="UP000013523">
    <property type="component" value="Chromosome"/>
</dbReference>
<dbReference type="PROSITE" id="PS51186">
    <property type="entry name" value="GNAT"/>
    <property type="match status" value="1"/>
</dbReference>
<dbReference type="eggNOG" id="COG0456">
    <property type="taxonomic scope" value="Bacteria"/>
</dbReference>
<dbReference type="Gene3D" id="3.40.630.30">
    <property type="match status" value="1"/>
</dbReference>
<feature type="domain" description="N-acetyltransferase" evidence="1">
    <location>
        <begin position="2"/>
        <end position="148"/>
    </location>
</feature>
<dbReference type="PATRIC" id="fig|86416.3.peg.1211"/>
<evidence type="ECO:0000313" key="3">
    <source>
        <dbReference type="Proteomes" id="UP000013523"/>
    </source>
</evidence>
<dbReference type="KEGG" id="cpas:Clopa_1211"/>
<dbReference type="CDD" id="cd04301">
    <property type="entry name" value="NAT_SF"/>
    <property type="match status" value="1"/>
</dbReference>
<evidence type="ECO:0000259" key="1">
    <source>
        <dbReference type="PROSITE" id="PS51186"/>
    </source>
</evidence>
<dbReference type="RefSeq" id="WP_015614524.1">
    <property type="nucleotide sequence ID" value="NC_021182.1"/>
</dbReference>
<dbReference type="HOGENOM" id="CLU_013985_34_5_9"/>
<dbReference type="OrthoDB" id="9804948at2"/>
<dbReference type="InterPro" id="IPR016181">
    <property type="entry name" value="Acyl_CoA_acyltransferase"/>
</dbReference>
<gene>
    <name evidence="2" type="ORF">Clopa_1211</name>
</gene>
<sequence length="148" mass="17106">MSEIARFIKYDELNELLDLYKQLQPEDPDVSNNENLHEIWNSIYNNANLYYIVVEVDGKLVSSCNISIIENLTRNLRPYGLIENVITDSAYRKKGYATKVLNKAVEIAKEKKCYKVMLLTGSKKEETLRFYEKAGFARGIKTGFIIKL</sequence>
<keyword evidence="3" id="KW-1185">Reference proteome</keyword>
<protein>
    <submittedName>
        <fullName evidence="2">Acetyltransferase</fullName>
    </submittedName>
</protein>
<dbReference type="InterPro" id="IPR000182">
    <property type="entry name" value="GNAT_dom"/>
</dbReference>
<dbReference type="SUPFAM" id="SSF55729">
    <property type="entry name" value="Acyl-CoA N-acyltransferases (Nat)"/>
    <property type="match status" value="1"/>
</dbReference>